<comment type="caution">
    <text evidence="1">The sequence shown here is derived from an EMBL/GenBank/DDBJ whole genome shotgun (WGS) entry which is preliminary data.</text>
</comment>
<sequence length="225" mass="25258">MRASERHASLPLGHAKARYASGREVKKKYIPHTLAPVRVGSVGLKPTKSPSEDVIIGSAMLCSWKTILVSLRAAGRRTWVPTARDMHYGRRLNGVVSANDVTGNRHGSVSFPPTRHGGGGSLNIFRGLLIKWLKCGSSQSTAARRSALGSDPAESQSERISRLHHIHERLVCKSTEEREHRLDVIRNRLTNETPEQRQHRLYVINERIKTELPFQRTQTGCYKRT</sequence>
<accession>A0A4C1UWR3</accession>
<evidence type="ECO:0000313" key="2">
    <source>
        <dbReference type="Proteomes" id="UP000299102"/>
    </source>
</evidence>
<name>A0A4C1UWR3_EUMVA</name>
<dbReference type="Proteomes" id="UP000299102">
    <property type="component" value="Unassembled WGS sequence"/>
</dbReference>
<dbReference type="AlphaFoldDB" id="A0A4C1UWR3"/>
<dbReference type="EMBL" id="BGZK01000238">
    <property type="protein sequence ID" value="GBP30878.1"/>
    <property type="molecule type" value="Genomic_DNA"/>
</dbReference>
<evidence type="ECO:0000313" key="1">
    <source>
        <dbReference type="EMBL" id="GBP30878.1"/>
    </source>
</evidence>
<gene>
    <name evidence="1" type="ORF">EVAR_91619_1</name>
</gene>
<reference evidence="1 2" key="1">
    <citation type="journal article" date="2019" name="Commun. Biol.">
        <title>The bagworm genome reveals a unique fibroin gene that provides high tensile strength.</title>
        <authorList>
            <person name="Kono N."/>
            <person name="Nakamura H."/>
            <person name="Ohtoshi R."/>
            <person name="Tomita M."/>
            <person name="Numata K."/>
            <person name="Arakawa K."/>
        </authorList>
    </citation>
    <scope>NUCLEOTIDE SEQUENCE [LARGE SCALE GENOMIC DNA]</scope>
</reference>
<organism evidence="1 2">
    <name type="scientific">Eumeta variegata</name>
    <name type="common">Bagworm moth</name>
    <name type="synonym">Eumeta japonica</name>
    <dbReference type="NCBI Taxonomy" id="151549"/>
    <lineage>
        <taxon>Eukaryota</taxon>
        <taxon>Metazoa</taxon>
        <taxon>Ecdysozoa</taxon>
        <taxon>Arthropoda</taxon>
        <taxon>Hexapoda</taxon>
        <taxon>Insecta</taxon>
        <taxon>Pterygota</taxon>
        <taxon>Neoptera</taxon>
        <taxon>Endopterygota</taxon>
        <taxon>Lepidoptera</taxon>
        <taxon>Glossata</taxon>
        <taxon>Ditrysia</taxon>
        <taxon>Tineoidea</taxon>
        <taxon>Psychidae</taxon>
        <taxon>Oiketicinae</taxon>
        <taxon>Eumeta</taxon>
    </lineage>
</organism>
<protein>
    <submittedName>
        <fullName evidence="1">Uncharacterized protein</fullName>
    </submittedName>
</protein>
<proteinExistence type="predicted"/>
<keyword evidence="2" id="KW-1185">Reference proteome</keyword>
<dbReference type="OrthoDB" id="10057854at2759"/>